<gene>
    <name evidence="2" type="ORF">ACFQZQ_00250</name>
</gene>
<keyword evidence="3" id="KW-1185">Reference proteome</keyword>
<feature type="transmembrane region" description="Helical" evidence="1">
    <location>
        <begin position="98"/>
        <end position="118"/>
    </location>
</feature>
<dbReference type="Pfam" id="PF20460">
    <property type="entry name" value="DUF6713"/>
    <property type="match status" value="1"/>
</dbReference>
<protein>
    <submittedName>
        <fullName evidence="2">DUF6713 family protein</fullName>
    </submittedName>
</protein>
<feature type="transmembrane region" description="Helical" evidence="1">
    <location>
        <begin position="70"/>
        <end position="92"/>
    </location>
</feature>
<feature type="transmembrane region" description="Helical" evidence="1">
    <location>
        <begin position="38"/>
        <end position="58"/>
    </location>
</feature>
<keyword evidence="1" id="KW-0812">Transmembrane</keyword>
<organism evidence="2 3">
    <name type="scientific">Lysobacter koreensis</name>
    <dbReference type="NCBI Taxonomy" id="266122"/>
    <lineage>
        <taxon>Bacteria</taxon>
        <taxon>Pseudomonadati</taxon>
        <taxon>Pseudomonadota</taxon>
        <taxon>Gammaproteobacteria</taxon>
        <taxon>Lysobacterales</taxon>
        <taxon>Lysobacteraceae</taxon>
        <taxon>Lysobacter</taxon>
    </lineage>
</organism>
<dbReference type="InterPro" id="IPR046559">
    <property type="entry name" value="DUF6713"/>
</dbReference>
<keyword evidence="1" id="KW-0472">Membrane</keyword>
<proteinExistence type="predicted"/>
<keyword evidence="1" id="KW-1133">Transmembrane helix</keyword>
<name>A0ABW2YHS8_9GAMM</name>
<sequence length="148" mass="15910">MLSLNHIIVLNLALVLTHQVDAAFWREWEMFGLLGGIQLFNALNVVIFLVVLSCFVAVIQRRPSGFRCSLAIALLCASVLPIHAAFALSGFSQFHLPFSVFLIVATFLVSIVQVALTVRARQEFGGRMNSTAGGSALSSASNITGSDT</sequence>
<dbReference type="RefSeq" id="WP_386810687.1">
    <property type="nucleotide sequence ID" value="NZ_JBHTIH010000002.1"/>
</dbReference>
<reference evidence="3" key="1">
    <citation type="journal article" date="2019" name="Int. J. Syst. Evol. Microbiol.">
        <title>The Global Catalogue of Microorganisms (GCM) 10K type strain sequencing project: providing services to taxonomists for standard genome sequencing and annotation.</title>
        <authorList>
            <consortium name="The Broad Institute Genomics Platform"/>
            <consortium name="The Broad Institute Genome Sequencing Center for Infectious Disease"/>
            <person name="Wu L."/>
            <person name="Ma J."/>
        </authorList>
    </citation>
    <scope>NUCLEOTIDE SEQUENCE [LARGE SCALE GENOMIC DNA]</scope>
    <source>
        <strain evidence="3">CCUG 55491</strain>
    </source>
</reference>
<dbReference type="EMBL" id="JBHTIH010000002">
    <property type="protein sequence ID" value="MFD0737722.1"/>
    <property type="molecule type" value="Genomic_DNA"/>
</dbReference>
<evidence type="ECO:0000313" key="2">
    <source>
        <dbReference type="EMBL" id="MFD0737722.1"/>
    </source>
</evidence>
<evidence type="ECO:0000313" key="3">
    <source>
        <dbReference type="Proteomes" id="UP001597090"/>
    </source>
</evidence>
<evidence type="ECO:0000256" key="1">
    <source>
        <dbReference type="SAM" id="Phobius"/>
    </source>
</evidence>
<comment type="caution">
    <text evidence="2">The sequence shown here is derived from an EMBL/GenBank/DDBJ whole genome shotgun (WGS) entry which is preliminary data.</text>
</comment>
<accession>A0ABW2YHS8</accession>
<dbReference type="Proteomes" id="UP001597090">
    <property type="component" value="Unassembled WGS sequence"/>
</dbReference>